<feature type="transmembrane region" description="Helical" evidence="7">
    <location>
        <begin position="375"/>
        <end position="398"/>
    </location>
</feature>
<evidence type="ECO:0000256" key="4">
    <source>
        <dbReference type="ARBA" id="ARBA00022692"/>
    </source>
</evidence>
<dbReference type="PANTHER" id="PTHR43747:SF4">
    <property type="entry name" value="FLAVIN-DEPENDENT TRYPTOPHAN HALOGENASE"/>
    <property type="match status" value="1"/>
</dbReference>
<dbReference type="PANTHER" id="PTHR43747">
    <property type="entry name" value="FAD-BINDING PROTEIN"/>
    <property type="match status" value="1"/>
</dbReference>
<evidence type="ECO:0000313" key="8">
    <source>
        <dbReference type="EnsemblMetazoa" id="XP_019759146.1"/>
    </source>
</evidence>
<dbReference type="InterPro" id="IPR050816">
    <property type="entry name" value="Flavin-dep_Halogenase_NPB"/>
</dbReference>
<reference evidence="9" key="1">
    <citation type="journal article" date="2013" name="Genome Biol.">
        <title>Draft genome of the mountain pine beetle, Dendroctonus ponderosae Hopkins, a major forest pest.</title>
        <authorList>
            <person name="Keeling C.I."/>
            <person name="Yuen M.M."/>
            <person name="Liao N.Y."/>
            <person name="Docking T.R."/>
            <person name="Chan S.K."/>
            <person name="Taylor G.A."/>
            <person name="Palmquist D.L."/>
            <person name="Jackman S.D."/>
            <person name="Nguyen A."/>
            <person name="Li M."/>
            <person name="Henderson H."/>
            <person name="Janes J.K."/>
            <person name="Zhao Y."/>
            <person name="Pandoh P."/>
            <person name="Moore R."/>
            <person name="Sperling F.A."/>
            <person name="Huber D.P."/>
            <person name="Birol I."/>
            <person name="Jones S.J."/>
            <person name="Bohlmann J."/>
        </authorList>
    </citation>
    <scope>NUCLEOTIDE SEQUENCE</scope>
</reference>
<keyword evidence="9" id="KW-1185">Reference proteome</keyword>
<keyword evidence="5 7" id="KW-1133">Transmembrane helix</keyword>
<evidence type="ECO:0000256" key="3">
    <source>
        <dbReference type="ARBA" id="ARBA00022475"/>
    </source>
</evidence>
<name>A0AAR5PEI7_DENPD</name>
<evidence type="ECO:0000256" key="7">
    <source>
        <dbReference type="SAM" id="Phobius"/>
    </source>
</evidence>
<dbReference type="GO" id="GO:0005886">
    <property type="term" value="C:plasma membrane"/>
    <property type="evidence" value="ECO:0007669"/>
    <property type="project" value="UniProtKB-SubCell"/>
</dbReference>
<proteinExistence type="inferred from homology"/>
<keyword evidence="3" id="KW-1003">Cell membrane</keyword>
<dbReference type="InterPro" id="IPR001123">
    <property type="entry name" value="LeuE-type"/>
</dbReference>
<evidence type="ECO:0000256" key="1">
    <source>
        <dbReference type="ARBA" id="ARBA00004651"/>
    </source>
</evidence>
<reference evidence="8" key="2">
    <citation type="submission" date="2024-08" db="UniProtKB">
        <authorList>
            <consortium name="EnsemblMetazoa"/>
        </authorList>
    </citation>
    <scope>IDENTIFICATION</scope>
</reference>
<comment type="similarity">
    <text evidence="2">Belongs to the flavin-dependent halogenase family.</text>
</comment>
<dbReference type="Gene3D" id="3.50.50.60">
    <property type="entry name" value="FAD/NAD(P)-binding domain"/>
    <property type="match status" value="1"/>
</dbReference>
<accession>A0AAR5PEI7</accession>
<sequence length="410" mass="46500">MDQSLIKNILIVGGGSAGWMTASYLSKAFGNKVNISLVESPEIPKIGVGEATIPNLQKVFFDFLGLKEEEWMPECNASFKAAIKFVNWNDPNDKNDYFYHMFGQVKNIDDIPLTHYWNYFRENNLTQLPMAYDCYDKARLLDKNLSPKTLTHEKVMSHAWHFDAHLVAKFLKKLSISWGVKHIEDEVINVSLNENGYVKSVTTNKNGEIEADLFIDCSGFKGLIINQALKEPFIGMSDQLFCNSAVAASIKHDDEENGIEPYTSAIAMKNGWTWKIPMLGRFGSGYVYSDEFSTREQATDEFLKLWNVKEDRFKSYPNSVYPKILYDNKYDKAREYMQELKKREDNLLESLPRAILPGPTSLLALNLGLNNSIKAVFLASIGAAIADFLIICAIGFGLKQIIDDFPIIFE</sequence>
<evidence type="ECO:0000256" key="6">
    <source>
        <dbReference type="ARBA" id="ARBA00023136"/>
    </source>
</evidence>
<dbReference type="Pfam" id="PF01810">
    <property type="entry name" value="LysE"/>
    <property type="match status" value="1"/>
</dbReference>
<keyword evidence="4 7" id="KW-0812">Transmembrane</keyword>
<dbReference type="Pfam" id="PF04820">
    <property type="entry name" value="Trp_halogenase"/>
    <property type="match status" value="1"/>
</dbReference>
<dbReference type="GO" id="GO:0006865">
    <property type="term" value="P:amino acid transport"/>
    <property type="evidence" value="ECO:0007669"/>
    <property type="project" value="InterPro"/>
</dbReference>
<comment type="subcellular location">
    <subcellularLocation>
        <location evidence="1">Cell membrane</location>
        <topology evidence="1">Multi-pass membrane protein</topology>
    </subcellularLocation>
</comment>
<evidence type="ECO:0000256" key="5">
    <source>
        <dbReference type="ARBA" id="ARBA00022989"/>
    </source>
</evidence>
<evidence type="ECO:0000256" key="2">
    <source>
        <dbReference type="ARBA" id="ARBA00005706"/>
    </source>
</evidence>
<keyword evidence="6 7" id="KW-0472">Membrane</keyword>
<evidence type="ECO:0000313" key="9">
    <source>
        <dbReference type="Proteomes" id="UP000019118"/>
    </source>
</evidence>
<dbReference type="InterPro" id="IPR006905">
    <property type="entry name" value="Flavin_halogenase"/>
</dbReference>
<dbReference type="EnsemblMetazoa" id="XM_019903587.1">
    <property type="protein sequence ID" value="XP_019759146.1"/>
    <property type="gene ID" value="LOC109537057"/>
</dbReference>
<dbReference type="SUPFAM" id="SSF51905">
    <property type="entry name" value="FAD/NAD(P)-binding domain"/>
    <property type="match status" value="1"/>
</dbReference>
<evidence type="ECO:0008006" key="10">
    <source>
        <dbReference type="Google" id="ProtNLM"/>
    </source>
</evidence>
<dbReference type="Proteomes" id="UP000019118">
    <property type="component" value="Unassembled WGS sequence"/>
</dbReference>
<dbReference type="InterPro" id="IPR036188">
    <property type="entry name" value="FAD/NAD-bd_sf"/>
</dbReference>
<dbReference type="GO" id="GO:0004497">
    <property type="term" value="F:monooxygenase activity"/>
    <property type="evidence" value="ECO:0007669"/>
    <property type="project" value="InterPro"/>
</dbReference>
<protein>
    <recommendedName>
        <fullName evidence="10">FAD dependent oxidoreductase domain-containing protein</fullName>
    </recommendedName>
</protein>
<dbReference type="AlphaFoldDB" id="A0AAR5PEI7"/>
<organism evidence="8 9">
    <name type="scientific">Dendroctonus ponderosae</name>
    <name type="common">Mountain pine beetle</name>
    <dbReference type="NCBI Taxonomy" id="77166"/>
    <lineage>
        <taxon>Eukaryota</taxon>
        <taxon>Metazoa</taxon>
        <taxon>Ecdysozoa</taxon>
        <taxon>Arthropoda</taxon>
        <taxon>Hexapoda</taxon>
        <taxon>Insecta</taxon>
        <taxon>Pterygota</taxon>
        <taxon>Neoptera</taxon>
        <taxon>Endopterygota</taxon>
        <taxon>Coleoptera</taxon>
        <taxon>Polyphaga</taxon>
        <taxon>Cucujiformia</taxon>
        <taxon>Curculionidae</taxon>
        <taxon>Scolytinae</taxon>
        <taxon>Dendroctonus</taxon>
    </lineage>
</organism>